<dbReference type="UniPathway" id="UPA00056">
    <property type="reaction ID" value="UER00095"/>
</dbReference>
<dbReference type="PANTHER" id="PTHR43181:SF1">
    <property type="entry name" value="2-C-METHYL-D-ERYTHRITOL 2,4-CYCLODIPHOSPHATE SYNTHASE, CHLOROPLASTIC"/>
    <property type="match status" value="1"/>
</dbReference>
<dbReference type="InterPro" id="IPR003526">
    <property type="entry name" value="MECDP_synthase"/>
</dbReference>
<evidence type="ECO:0000256" key="5">
    <source>
        <dbReference type="ARBA" id="ARBA00022723"/>
    </source>
</evidence>
<comment type="cofactor">
    <cofactor evidence="8">
        <name>a divalent metal cation</name>
        <dbReference type="ChEBI" id="CHEBI:60240"/>
    </cofactor>
    <text evidence="8">Binds 1 divalent metal cation per subunit.</text>
</comment>
<feature type="binding site" evidence="8">
    <location>
        <begin position="57"/>
        <end position="59"/>
    </location>
    <ligand>
        <name>4-CDP-2-C-methyl-D-erythritol 2-phosphate</name>
        <dbReference type="ChEBI" id="CHEBI:57919"/>
    </ligand>
</feature>
<comment type="function">
    <text evidence="8">Involved in the biosynthesis of isopentenyl diphosphate (IPP) and dimethylallyl diphosphate (DMAPP), two major building blocks of isoprenoid compounds. Catalyzes the conversion of 4-diphosphocytidyl-2-C-methyl-D-erythritol 2-phosphate (CDP-ME2P) to 2-C-methyl-D-erythritol 2,4-cyclodiphosphate (ME-CPP) with a corresponding release of cytidine 5-monophosphate (CMP).</text>
</comment>
<evidence type="ECO:0000256" key="7">
    <source>
        <dbReference type="ARBA" id="ARBA00023239"/>
    </source>
</evidence>
<dbReference type="EC" id="4.6.1.12" evidence="4 8"/>
<dbReference type="CDD" id="cd00554">
    <property type="entry name" value="MECDP_synthase"/>
    <property type="match status" value="1"/>
</dbReference>
<dbReference type="GO" id="GO:0008685">
    <property type="term" value="F:2-C-methyl-D-erythritol 2,4-cyclodiphosphate synthase activity"/>
    <property type="evidence" value="ECO:0007669"/>
    <property type="project" value="UniProtKB-UniRule"/>
</dbReference>
<reference evidence="11 12" key="1">
    <citation type="submission" date="2019-07" db="EMBL/GenBank/DDBJ databases">
        <authorList>
            <person name="Kim J."/>
        </authorList>
    </citation>
    <scope>NUCLEOTIDE SEQUENCE [LARGE SCALE GENOMIC DNA]</scope>
    <source>
        <strain evidence="11 12">JC52</strain>
    </source>
</reference>
<dbReference type="PROSITE" id="PS01350">
    <property type="entry name" value="ISPF"/>
    <property type="match status" value="1"/>
</dbReference>
<dbReference type="SUPFAM" id="SSF69765">
    <property type="entry name" value="IpsF-like"/>
    <property type="match status" value="1"/>
</dbReference>
<evidence type="ECO:0000313" key="11">
    <source>
        <dbReference type="EMBL" id="TVY06592.1"/>
    </source>
</evidence>
<dbReference type="GO" id="GO:0046872">
    <property type="term" value="F:metal ion binding"/>
    <property type="evidence" value="ECO:0007669"/>
    <property type="project" value="UniProtKB-KW"/>
</dbReference>
<dbReference type="EMBL" id="VNJI01000051">
    <property type="protein sequence ID" value="TVY06592.1"/>
    <property type="molecule type" value="Genomic_DNA"/>
</dbReference>
<feature type="binding site" evidence="8">
    <location>
        <position position="11"/>
    </location>
    <ligand>
        <name>a divalent metal cation</name>
        <dbReference type="ChEBI" id="CHEBI:60240"/>
    </ligand>
</feature>
<evidence type="ECO:0000256" key="2">
    <source>
        <dbReference type="ARBA" id="ARBA00004709"/>
    </source>
</evidence>
<keyword evidence="7 8" id="KW-0456">Lyase</keyword>
<dbReference type="PANTHER" id="PTHR43181">
    <property type="entry name" value="2-C-METHYL-D-ERYTHRITOL 2,4-CYCLODIPHOSPHATE SYNTHASE, CHLOROPLASTIC"/>
    <property type="match status" value="1"/>
</dbReference>
<dbReference type="InterPro" id="IPR020555">
    <property type="entry name" value="MECDP_synthase_CS"/>
</dbReference>
<evidence type="ECO:0000259" key="10">
    <source>
        <dbReference type="Pfam" id="PF02542"/>
    </source>
</evidence>
<keyword evidence="12" id="KW-1185">Reference proteome</keyword>
<evidence type="ECO:0000256" key="9">
    <source>
        <dbReference type="RuleBase" id="RU004395"/>
    </source>
</evidence>
<dbReference type="Pfam" id="PF02542">
    <property type="entry name" value="YgbB"/>
    <property type="match status" value="1"/>
</dbReference>
<proteinExistence type="inferred from homology"/>
<dbReference type="OrthoDB" id="9804336at2"/>
<dbReference type="HAMAP" id="MF_00107">
    <property type="entry name" value="IspF"/>
    <property type="match status" value="1"/>
</dbReference>
<feature type="site" description="Transition state stabilizer" evidence="8">
    <location>
        <position position="35"/>
    </location>
</feature>
<feature type="binding site" evidence="8">
    <location>
        <begin position="9"/>
        <end position="11"/>
    </location>
    <ligand>
        <name>4-CDP-2-C-methyl-D-erythritol 2-phosphate</name>
        <dbReference type="ChEBI" id="CHEBI:57919"/>
    </ligand>
</feature>
<name>A0A559K381_9BACL</name>
<organism evidence="11 12">
    <name type="scientific">Paenibacillus cremeus</name>
    <dbReference type="NCBI Taxonomy" id="2163881"/>
    <lineage>
        <taxon>Bacteria</taxon>
        <taxon>Bacillati</taxon>
        <taxon>Bacillota</taxon>
        <taxon>Bacilli</taxon>
        <taxon>Bacillales</taxon>
        <taxon>Paenibacillaceae</taxon>
        <taxon>Paenibacillus</taxon>
    </lineage>
</organism>
<comment type="subunit">
    <text evidence="8">Homotrimer.</text>
</comment>
<dbReference type="RefSeq" id="WP_144853449.1">
    <property type="nucleotide sequence ID" value="NZ_VNJI01000051.1"/>
</dbReference>
<comment type="pathway">
    <text evidence="2 8">Isoprenoid biosynthesis; isopentenyl diphosphate biosynthesis via DXP pathway; isopentenyl diphosphate from 1-deoxy-D-xylulose 5-phosphate: step 4/6.</text>
</comment>
<feature type="site" description="Transition state stabilizer" evidence="8">
    <location>
        <position position="135"/>
    </location>
</feature>
<keyword evidence="5 8" id="KW-0479">Metal-binding</keyword>
<evidence type="ECO:0000256" key="1">
    <source>
        <dbReference type="ARBA" id="ARBA00000200"/>
    </source>
</evidence>
<evidence type="ECO:0000256" key="8">
    <source>
        <dbReference type="HAMAP-Rule" id="MF_00107"/>
    </source>
</evidence>
<dbReference type="Gene3D" id="3.30.1330.50">
    <property type="entry name" value="2-C-methyl-D-erythritol 2,4-cyclodiphosphate synthase"/>
    <property type="match status" value="1"/>
</dbReference>
<evidence type="ECO:0000256" key="4">
    <source>
        <dbReference type="ARBA" id="ARBA00012579"/>
    </source>
</evidence>
<evidence type="ECO:0000256" key="6">
    <source>
        <dbReference type="ARBA" id="ARBA00023229"/>
    </source>
</evidence>
<dbReference type="InterPro" id="IPR036571">
    <property type="entry name" value="MECDP_synthase_sf"/>
</dbReference>
<dbReference type="GO" id="GO:0019288">
    <property type="term" value="P:isopentenyl diphosphate biosynthetic process, methylerythritol 4-phosphate pathway"/>
    <property type="evidence" value="ECO:0007669"/>
    <property type="project" value="UniProtKB-UniRule"/>
</dbReference>
<comment type="caution">
    <text evidence="11">The sequence shown here is derived from an EMBL/GenBank/DDBJ whole genome shotgun (WGS) entry which is preliminary data.</text>
</comment>
<evidence type="ECO:0000256" key="3">
    <source>
        <dbReference type="ARBA" id="ARBA00008480"/>
    </source>
</evidence>
<feature type="binding site" evidence="8">
    <location>
        <position position="9"/>
    </location>
    <ligand>
        <name>a divalent metal cation</name>
        <dbReference type="ChEBI" id="CHEBI:60240"/>
    </ligand>
</feature>
<feature type="binding site" evidence="8">
    <location>
        <position position="141"/>
    </location>
    <ligand>
        <name>4-CDP-2-C-methyl-D-erythritol 2-phosphate</name>
        <dbReference type="ChEBI" id="CHEBI:57919"/>
    </ligand>
</feature>
<dbReference type="Proteomes" id="UP000317036">
    <property type="component" value="Unassembled WGS sequence"/>
</dbReference>
<feature type="binding site" evidence="8">
    <location>
        <begin position="35"/>
        <end position="36"/>
    </location>
    <ligand>
        <name>4-CDP-2-C-methyl-D-erythritol 2-phosphate</name>
        <dbReference type="ChEBI" id="CHEBI:57919"/>
    </ligand>
</feature>
<comment type="catalytic activity">
    <reaction evidence="1 8 9">
        <text>4-CDP-2-C-methyl-D-erythritol 2-phosphate = 2-C-methyl-D-erythritol 2,4-cyclic diphosphate + CMP</text>
        <dbReference type="Rhea" id="RHEA:23864"/>
        <dbReference type="ChEBI" id="CHEBI:57919"/>
        <dbReference type="ChEBI" id="CHEBI:58483"/>
        <dbReference type="ChEBI" id="CHEBI:60377"/>
        <dbReference type="EC" id="4.6.1.12"/>
    </reaction>
</comment>
<protein>
    <recommendedName>
        <fullName evidence="4 8">2-C-methyl-D-erythritol 2,4-cyclodiphosphate synthase</fullName>
        <shortName evidence="8">MECDP-synthase</shortName>
        <shortName evidence="8">MECPP-synthase</shortName>
        <shortName evidence="8">MECPS</shortName>
        <ecNumber evidence="4 8">4.6.1.12</ecNumber>
    </recommendedName>
</protein>
<comment type="similarity">
    <text evidence="3 8 9">Belongs to the IspF family.</text>
</comment>
<dbReference type="FunFam" id="3.30.1330.50:FF:000001">
    <property type="entry name" value="2-C-methyl-D-erythritol 2,4-cyclodiphosphate synthase"/>
    <property type="match status" value="1"/>
</dbReference>
<dbReference type="NCBIfam" id="TIGR00151">
    <property type="entry name" value="ispF"/>
    <property type="match status" value="1"/>
</dbReference>
<dbReference type="GO" id="GO:0016114">
    <property type="term" value="P:terpenoid biosynthetic process"/>
    <property type="evidence" value="ECO:0007669"/>
    <property type="project" value="InterPro"/>
</dbReference>
<feature type="binding site" evidence="8">
    <location>
        <begin position="134"/>
        <end position="137"/>
    </location>
    <ligand>
        <name>4-CDP-2-C-methyl-D-erythritol 2-phosphate</name>
        <dbReference type="ChEBI" id="CHEBI:57919"/>
    </ligand>
</feature>
<feature type="domain" description="2-C-methyl-D-erythritol 2,4-cyclodiphosphate synthase" evidence="10">
    <location>
        <begin position="2"/>
        <end position="156"/>
    </location>
</feature>
<feature type="binding site" evidence="8">
    <location>
        <position position="144"/>
    </location>
    <ligand>
        <name>4-CDP-2-C-methyl-D-erythritol 2-phosphate</name>
        <dbReference type="ChEBI" id="CHEBI:57919"/>
    </ligand>
</feature>
<feature type="binding site" evidence="8">
    <location>
        <position position="43"/>
    </location>
    <ligand>
        <name>a divalent metal cation</name>
        <dbReference type="ChEBI" id="CHEBI:60240"/>
    </ligand>
</feature>
<feature type="binding site" evidence="8">
    <location>
        <begin position="101"/>
        <end position="107"/>
    </location>
    <ligand>
        <name>4-CDP-2-C-methyl-D-erythritol 2-phosphate</name>
        <dbReference type="ChEBI" id="CHEBI:57919"/>
    </ligand>
</feature>
<evidence type="ECO:0000313" key="12">
    <source>
        <dbReference type="Proteomes" id="UP000317036"/>
    </source>
</evidence>
<sequence length="162" mass="17190">MIRVGQGFDVHQLTEGRKCIIGGVDIPFEKGLLGHSDADVLLHALSDAILGALGLGDIGKHFPDTDAAFKDADSYILLERVWKLAKEAGYRLGNADCTIIAQKPKMAPHIPAMVQRIATALEAEELSQVNVKATTTEQLGFTGRGEGIAAQAVVCLVKGVLS</sequence>
<dbReference type="AlphaFoldDB" id="A0A559K381"/>
<feature type="binding site" evidence="8">
    <location>
        <begin position="62"/>
        <end position="66"/>
    </location>
    <ligand>
        <name>4-CDP-2-C-methyl-D-erythritol 2-phosphate</name>
        <dbReference type="ChEBI" id="CHEBI:57919"/>
    </ligand>
</feature>
<keyword evidence="6 8" id="KW-0414">Isoprene biosynthesis</keyword>
<gene>
    <name evidence="8" type="primary">ispF</name>
    <name evidence="11" type="ORF">FPZ49_28155</name>
</gene>
<accession>A0A559K381</accession>